<evidence type="ECO:0000313" key="2">
    <source>
        <dbReference type="Proteomes" id="UP000204276"/>
    </source>
</evidence>
<accession>B3FHC4</accession>
<sequence length="32" mass="3534">MLVVSSGGLVNLRRITCVPPLDNNPFLHQTKN</sequence>
<organism evidence="1 2">
    <name type="scientific">Rose spring dwarf-associated virus</name>
    <dbReference type="NCBI Taxonomy" id="474454"/>
    <lineage>
        <taxon>Viruses</taxon>
        <taxon>Riboviria</taxon>
        <taxon>Orthornavirae</taxon>
        <taxon>Kitrinoviricota</taxon>
        <taxon>Tolucaviricetes</taxon>
        <taxon>Tolivirales</taxon>
        <taxon>Tombusviridae</taxon>
        <taxon>Regressovirinae</taxon>
        <taxon>Luteovirus</taxon>
        <taxon>Luteovirus rosae</taxon>
    </lineage>
</organism>
<proteinExistence type="predicted"/>
<evidence type="ECO:0000313" key="1">
    <source>
        <dbReference type="EMBL" id="ABV89771.1"/>
    </source>
</evidence>
<name>B3FHC4_9TOMB</name>
<reference evidence="1 2" key="1">
    <citation type="journal article" date="2008" name="Virology">
        <title>Rose spring dwarf-associated virus has RNA structural and gene-expression features like those of Barley yellow dwarf virus.</title>
        <authorList>
            <person name="Salem N.M."/>
            <person name="Miller W.A."/>
            <person name="Rowhani A."/>
            <person name="Golino D.A."/>
            <person name="Moyne A.L."/>
            <person name="Falk B.W."/>
        </authorList>
    </citation>
    <scope>NUCLEOTIDE SEQUENCE [LARGE SCALE GENOMIC DNA]</scope>
    <source>
        <strain evidence="1">California</strain>
    </source>
</reference>
<dbReference type="RefSeq" id="YP_001949742.1">
    <property type="nucleotide sequence ID" value="NC_010806.1"/>
</dbReference>
<dbReference type="GeneID" id="6369700"/>
<dbReference type="KEGG" id="vg:6369700"/>
<dbReference type="EMBL" id="EU024678">
    <property type="protein sequence ID" value="ABV89771.1"/>
    <property type="molecule type" value="Genomic_RNA"/>
</dbReference>
<protein>
    <submittedName>
        <fullName evidence="1">p7 protein</fullName>
    </submittedName>
</protein>
<dbReference type="Proteomes" id="UP000204276">
    <property type="component" value="Segment"/>
</dbReference>
<keyword evidence="2" id="KW-1185">Reference proteome</keyword>